<dbReference type="InterPro" id="IPR002213">
    <property type="entry name" value="UDP_glucos_trans"/>
</dbReference>
<dbReference type="InterPro" id="IPR050271">
    <property type="entry name" value="UDP-glycosyltransferase"/>
</dbReference>
<proteinExistence type="inferred from homology"/>
<dbReference type="EMBL" id="UYRV01026079">
    <property type="protein sequence ID" value="VDK78642.1"/>
    <property type="molecule type" value="Genomic_DNA"/>
</dbReference>
<evidence type="ECO:0000313" key="8">
    <source>
        <dbReference type="EMBL" id="VDK78642.1"/>
    </source>
</evidence>
<accession>A0A3P6SS06</accession>
<gene>
    <name evidence="8" type="ORF">CGOC_LOCUS7479</name>
</gene>
<dbReference type="PANTHER" id="PTHR48043">
    <property type="entry name" value="EG:EG0003.4 PROTEIN-RELATED"/>
    <property type="match status" value="1"/>
</dbReference>
<dbReference type="AlphaFoldDB" id="A0A3P6SS06"/>
<keyword evidence="3" id="KW-0328">Glycosyltransferase</keyword>
<evidence type="ECO:0000313" key="9">
    <source>
        <dbReference type="Proteomes" id="UP000271889"/>
    </source>
</evidence>
<keyword evidence="5" id="KW-0732">Signal</keyword>
<name>A0A3P6SS06_CYLGO</name>
<organism evidence="8 9">
    <name type="scientific">Cylicostephanus goldi</name>
    <name type="common">Nematode worm</name>
    <dbReference type="NCBI Taxonomy" id="71465"/>
    <lineage>
        <taxon>Eukaryota</taxon>
        <taxon>Metazoa</taxon>
        <taxon>Ecdysozoa</taxon>
        <taxon>Nematoda</taxon>
        <taxon>Chromadorea</taxon>
        <taxon>Rhabditida</taxon>
        <taxon>Rhabditina</taxon>
        <taxon>Rhabditomorpha</taxon>
        <taxon>Strongyloidea</taxon>
        <taxon>Strongylidae</taxon>
        <taxon>Cylicostephanus</taxon>
    </lineage>
</organism>
<evidence type="ECO:0000256" key="3">
    <source>
        <dbReference type="ARBA" id="ARBA00022676"/>
    </source>
</evidence>
<dbReference type="Pfam" id="PF00201">
    <property type="entry name" value="UDPGT"/>
    <property type="match status" value="1"/>
</dbReference>
<feature type="transmembrane region" description="Helical" evidence="7">
    <location>
        <begin position="83"/>
        <end position="105"/>
    </location>
</feature>
<dbReference type="Gene3D" id="3.40.50.2000">
    <property type="entry name" value="Glycogen Phosphorylase B"/>
    <property type="match status" value="1"/>
</dbReference>
<comment type="similarity">
    <text evidence="1">Belongs to the UDP-glycosyltransferase family.</text>
</comment>
<dbReference type="OrthoDB" id="5859629at2759"/>
<keyword evidence="4" id="KW-0808">Transferase</keyword>
<evidence type="ECO:0000256" key="1">
    <source>
        <dbReference type="ARBA" id="ARBA00009995"/>
    </source>
</evidence>
<dbReference type="Proteomes" id="UP000271889">
    <property type="component" value="Unassembled WGS sequence"/>
</dbReference>
<keyword evidence="7" id="KW-1133">Transmembrane helix</keyword>
<sequence length="121" mass="13874">MLAKHGGAVDLTKYDLETPEKLRESLRIVLSDTSYSKNAKRLAEMLRKQPISPKELFLRHAEYAARFGRLPNLDPYGRQLSFIQYYLIDIALVVISIITTVLYVITKLVSKCFTVVKVKKD</sequence>
<evidence type="ECO:0000256" key="5">
    <source>
        <dbReference type="ARBA" id="ARBA00022729"/>
    </source>
</evidence>
<dbReference type="EC" id="2.4.1.17" evidence="2"/>
<evidence type="ECO:0000256" key="7">
    <source>
        <dbReference type="SAM" id="Phobius"/>
    </source>
</evidence>
<keyword evidence="7" id="KW-0472">Membrane</keyword>
<dbReference type="SUPFAM" id="SSF53756">
    <property type="entry name" value="UDP-Glycosyltransferase/glycogen phosphorylase"/>
    <property type="match status" value="1"/>
</dbReference>
<dbReference type="GO" id="GO:0015020">
    <property type="term" value="F:glucuronosyltransferase activity"/>
    <property type="evidence" value="ECO:0007669"/>
    <property type="project" value="UniProtKB-EC"/>
</dbReference>
<evidence type="ECO:0000256" key="2">
    <source>
        <dbReference type="ARBA" id="ARBA00012544"/>
    </source>
</evidence>
<protein>
    <recommendedName>
        <fullName evidence="2">glucuronosyltransferase</fullName>
        <ecNumber evidence="2">2.4.1.17</ecNumber>
    </recommendedName>
</protein>
<evidence type="ECO:0000256" key="4">
    <source>
        <dbReference type="ARBA" id="ARBA00022679"/>
    </source>
</evidence>
<keyword evidence="7" id="KW-0812">Transmembrane</keyword>
<comment type="catalytic activity">
    <reaction evidence="6">
        <text>glucuronate acceptor + UDP-alpha-D-glucuronate = acceptor beta-D-glucuronoside + UDP + H(+)</text>
        <dbReference type="Rhea" id="RHEA:21032"/>
        <dbReference type="ChEBI" id="CHEBI:15378"/>
        <dbReference type="ChEBI" id="CHEBI:58052"/>
        <dbReference type="ChEBI" id="CHEBI:58223"/>
        <dbReference type="ChEBI" id="CHEBI:132367"/>
        <dbReference type="ChEBI" id="CHEBI:132368"/>
        <dbReference type="EC" id="2.4.1.17"/>
    </reaction>
</comment>
<evidence type="ECO:0000256" key="6">
    <source>
        <dbReference type="ARBA" id="ARBA00047475"/>
    </source>
</evidence>
<keyword evidence="9" id="KW-1185">Reference proteome</keyword>
<dbReference type="PANTHER" id="PTHR48043:SF23">
    <property type="entry name" value="UDP-GLUCURONOSYLTRANSFERASE"/>
    <property type="match status" value="1"/>
</dbReference>
<reference evidence="8 9" key="1">
    <citation type="submission" date="2018-11" db="EMBL/GenBank/DDBJ databases">
        <authorList>
            <consortium name="Pathogen Informatics"/>
        </authorList>
    </citation>
    <scope>NUCLEOTIDE SEQUENCE [LARGE SCALE GENOMIC DNA]</scope>
</reference>